<keyword evidence="1" id="KW-0812">Transmembrane</keyword>
<name>A0A433VMK9_9CYAN</name>
<proteinExistence type="predicted"/>
<organism evidence="2 3">
    <name type="scientific">Dulcicalothrix desertica PCC 7102</name>
    <dbReference type="NCBI Taxonomy" id="232991"/>
    <lineage>
        <taxon>Bacteria</taxon>
        <taxon>Bacillati</taxon>
        <taxon>Cyanobacteriota</taxon>
        <taxon>Cyanophyceae</taxon>
        <taxon>Nostocales</taxon>
        <taxon>Calotrichaceae</taxon>
        <taxon>Dulcicalothrix</taxon>
    </lineage>
</organism>
<accession>A0A433VMK9</accession>
<reference evidence="2" key="1">
    <citation type="submission" date="2018-12" db="EMBL/GenBank/DDBJ databases">
        <authorList>
            <person name="Will S."/>
            <person name="Neumann-Schaal M."/>
            <person name="Henke P."/>
        </authorList>
    </citation>
    <scope>NUCLEOTIDE SEQUENCE</scope>
    <source>
        <strain evidence="2">PCC 7102</strain>
    </source>
</reference>
<gene>
    <name evidence="2" type="ORF">DSM106972_025900</name>
</gene>
<evidence type="ECO:0000313" key="3">
    <source>
        <dbReference type="Proteomes" id="UP000271624"/>
    </source>
</evidence>
<keyword evidence="3" id="KW-1185">Reference proteome</keyword>
<evidence type="ECO:0000256" key="1">
    <source>
        <dbReference type="SAM" id="Phobius"/>
    </source>
</evidence>
<feature type="transmembrane region" description="Helical" evidence="1">
    <location>
        <begin position="63"/>
        <end position="87"/>
    </location>
</feature>
<keyword evidence="1" id="KW-0472">Membrane</keyword>
<dbReference type="OrthoDB" id="513441at2"/>
<reference evidence="2" key="2">
    <citation type="journal article" date="2019" name="Genome Biol. Evol.">
        <title>Day and night: Metabolic profiles and evolutionary relationships of six axenic non-marine cyanobacteria.</title>
        <authorList>
            <person name="Will S.E."/>
            <person name="Henke P."/>
            <person name="Boedeker C."/>
            <person name="Huang S."/>
            <person name="Brinkmann H."/>
            <person name="Rohde M."/>
            <person name="Jarek M."/>
            <person name="Friedl T."/>
            <person name="Seufert S."/>
            <person name="Schumacher M."/>
            <person name="Overmann J."/>
            <person name="Neumann-Schaal M."/>
            <person name="Petersen J."/>
        </authorList>
    </citation>
    <scope>NUCLEOTIDE SEQUENCE [LARGE SCALE GENOMIC DNA]</scope>
    <source>
        <strain evidence="2">PCC 7102</strain>
    </source>
</reference>
<evidence type="ECO:0000313" key="2">
    <source>
        <dbReference type="EMBL" id="RUT07329.1"/>
    </source>
</evidence>
<dbReference type="AlphaFoldDB" id="A0A433VMK9"/>
<sequence>MATKIVELGSIGGLPEFRVVMNDANILPMPIVETRKTTLIATVVIERTENINEEVLKAFIQSLMMAGASVLLAGCVPGGVIAMPLFLRTFGAYAASKGIELTAGQIKLNTETVYGEWECFKFA</sequence>
<dbReference type="EMBL" id="RSCL01000005">
    <property type="protein sequence ID" value="RUT07329.1"/>
    <property type="molecule type" value="Genomic_DNA"/>
</dbReference>
<dbReference type="RefSeq" id="WP_127081144.1">
    <property type="nucleotide sequence ID" value="NZ_RSCL01000005.1"/>
</dbReference>
<comment type="caution">
    <text evidence="2">The sequence shown here is derived from an EMBL/GenBank/DDBJ whole genome shotgun (WGS) entry which is preliminary data.</text>
</comment>
<protein>
    <submittedName>
        <fullName evidence="2">Uncharacterized protein</fullName>
    </submittedName>
</protein>
<keyword evidence="1" id="KW-1133">Transmembrane helix</keyword>
<dbReference type="Proteomes" id="UP000271624">
    <property type="component" value="Unassembled WGS sequence"/>
</dbReference>